<evidence type="ECO:0000256" key="2">
    <source>
        <dbReference type="ARBA" id="ARBA00002421"/>
    </source>
</evidence>
<protein>
    <recommendedName>
        <fullName evidence="10">DNA-3-methyladenine glycosylase</fullName>
        <ecNumber evidence="4">3.2.2.21</ecNumber>
    </recommendedName>
    <alternativeName>
        <fullName evidence="11">3-alkyladenine DNA glycosylase</fullName>
    </alternativeName>
    <alternativeName>
        <fullName evidence="8">3-methyladenine DNA glycosidase</fullName>
    </alternativeName>
    <alternativeName>
        <fullName evidence="13">ADPG</fullName>
    </alternativeName>
    <alternativeName>
        <fullName evidence="12">N-methylpurine-DNA glycosylase</fullName>
    </alternativeName>
</protein>
<comment type="caution">
    <text evidence="14">The sequence shown here is derived from an EMBL/GenBank/DDBJ whole genome shotgun (WGS) entry which is preliminary data.</text>
</comment>
<proteinExistence type="inferred from homology"/>
<evidence type="ECO:0000256" key="9">
    <source>
        <dbReference type="ARBA" id="ARBA00066187"/>
    </source>
</evidence>
<comment type="catalytic activity">
    <reaction evidence="1">
        <text>Hydrolysis of alkylated DNA, releasing 3-methyladenine, 3-methylguanine, 7-methylguanine and 7-methyladenine.</text>
        <dbReference type="EC" id="3.2.2.21"/>
    </reaction>
</comment>
<evidence type="ECO:0000313" key="15">
    <source>
        <dbReference type="Proteomes" id="UP001627154"/>
    </source>
</evidence>
<evidence type="ECO:0000256" key="1">
    <source>
        <dbReference type="ARBA" id="ARBA00000086"/>
    </source>
</evidence>
<dbReference type="FunFam" id="3.10.300.10:FF:000001">
    <property type="entry name" value="Putative 3-methyladenine DNA glycosylase"/>
    <property type="match status" value="1"/>
</dbReference>
<accession>A0ABD2X1W6</accession>
<dbReference type="PANTHER" id="PTHR10429:SF0">
    <property type="entry name" value="DNA-3-METHYLADENINE GLYCOSYLASE"/>
    <property type="match status" value="1"/>
</dbReference>
<dbReference type="GO" id="GO:0003905">
    <property type="term" value="F:alkylbase DNA N-glycosylase activity"/>
    <property type="evidence" value="ECO:0007669"/>
    <property type="project" value="UniProtKB-EC"/>
</dbReference>
<dbReference type="InterPro" id="IPR003180">
    <property type="entry name" value="MPG"/>
</dbReference>
<evidence type="ECO:0000313" key="14">
    <source>
        <dbReference type="EMBL" id="KAL3399287.1"/>
    </source>
</evidence>
<evidence type="ECO:0000256" key="12">
    <source>
        <dbReference type="ARBA" id="ARBA00078171"/>
    </source>
</evidence>
<keyword evidence="5" id="KW-0227">DNA damage</keyword>
<gene>
    <name evidence="14" type="ORF">TKK_007159</name>
</gene>
<evidence type="ECO:0000256" key="4">
    <source>
        <dbReference type="ARBA" id="ARBA00012000"/>
    </source>
</evidence>
<dbReference type="PANTHER" id="PTHR10429">
    <property type="entry name" value="DNA-3-METHYLADENINE GLYCOSYLASE"/>
    <property type="match status" value="1"/>
</dbReference>
<sequence>MSKTCNKTAKKLNLKILMKTEKNVKSDLTLDAPVVRKVQSSDFDSLKTTPGLLEQLKDAPSTQWEIDISSCRLPYSFYNVPCQILAKNLLGKVLVRKLENGAILKGKIVETEGYLGLEDKASHTYQGKVTPRNIPMYMAPGTIYVYFTYGMYHCFNISSQEEGSAVLIRALEPLEGIELMRDHRSCKPYAKVQKKLSKELKEHELCNGPSKVCMAMKLEKKHSKYSLCDWKELWIEEDPTQEVVKKIIECKRIGIDKVGQEWADKPLRYYIYDHKCVSKKDKLAESIQFPQYKN</sequence>
<reference evidence="14 15" key="1">
    <citation type="journal article" date="2024" name="bioRxiv">
        <title>A reference genome for Trichogramma kaykai: A tiny desert-dwelling parasitoid wasp with competing sex-ratio distorters.</title>
        <authorList>
            <person name="Culotta J."/>
            <person name="Lindsey A.R."/>
        </authorList>
    </citation>
    <scope>NUCLEOTIDE SEQUENCE [LARGE SCALE GENOMIC DNA]</scope>
    <source>
        <strain evidence="14 15">KSX58</strain>
    </source>
</reference>
<evidence type="ECO:0000256" key="6">
    <source>
        <dbReference type="ARBA" id="ARBA00022801"/>
    </source>
</evidence>
<dbReference type="SUPFAM" id="SSF50486">
    <property type="entry name" value="FMT C-terminal domain-like"/>
    <property type="match status" value="1"/>
</dbReference>
<dbReference type="GO" id="GO:0006281">
    <property type="term" value="P:DNA repair"/>
    <property type="evidence" value="ECO:0007669"/>
    <property type="project" value="UniProtKB-KW"/>
</dbReference>
<evidence type="ECO:0000256" key="5">
    <source>
        <dbReference type="ARBA" id="ARBA00022763"/>
    </source>
</evidence>
<dbReference type="Pfam" id="PF02245">
    <property type="entry name" value="Pur_DNA_glyco"/>
    <property type="match status" value="1"/>
</dbReference>
<evidence type="ECO:0000256" key="11">
    <source>
        <dbReference type="ARBA" id="ARBA00076879"/>
    </source>
</evidence>
<keyword evidence="7" id="KW-0234">DNA repair</keyword>
<keyword evidence="15" id="KW-1185">Reference proteome</keyword>
<evidence type="ECO:0000256" key="7">
    <source>
        <dbReference type="ARBA" id="ARBA00023204"/>
    </source>
</evidence>
<comment type="subunit">
    <text evidence="9">Binds MBD1. Binds SSBP1.</text>
</comment>
<dbReference type="InterPro" id="IPR036995">
    <property type="entry name" value="MPG_sf"/>
</dbReference>
<evidence type="ECO:0000256" key="3">
    <source>
        <dbReference type="ARBA" id="ARBA00009232"/>
    </source>
</evidence>
<dbReference type="EMBL" id="JBJJXI010000056">
    <property type="protein sequence ID" value="KAL3399287.1"/>
    <property type="molecule type" value="Genomic_DNA"/>
</dbReference>
<evidence type="ECO:0000256" key="10">
    <source>
        <dbReference type="ARBA" id="ARBA00068926"/>
    </source>
</evidence>
<comment type="similarity">
    <text evidence="3">Belongs to the DNA glycosylase MPG family.</text>
</comment>
<keyword evidence="6" id="KW-0378">Hydrolase</keyword>
<dbReference type="InterPro" id="IPR011034">
    <property type="entry name" value="Formyl_transferase-like_C_sf"/>
</dbReference>
<evidence type="ECO:0000256" key="8">
    <source>
        <dbReference type="ARBA" id="ARBA00033426"/>
    </source>
</evidence>
<dbReference type="NCBIfam" id="TIGR00567">
    <property type="entry name" value="3mg"/>
    <property type="match status" value="1"/>
</dbReference>
<dbReference type="Proteomes" id="UP001627154">
    <property type="component" value="Unassembled WGS sequence"/>
</dbReference>
<name>A0ABD2X1W6_9HYME</name>
<dbReference type="HAMAP" id="MF_00527">
    <property type="entry name" value="3MGH"/>
    <property type="match status" value="1"/>
</dbReference>
<organism evidence="14 15">
    <name type="scientific">Trichogramma kaykai</name>
    <dbReference type="NCBI Taxonomy" id="54128"/>
    <lineage>
        <taxon>Eukaryota</taxon>
        <taxon>Metazoa</taxon>
        <taxon>Ecdysozoa</taxon>
        <taxon>Arthropoda</taxon>
        <taxon>Hexapoda</taxon>
        <taxon>Insecta</taxon>
        <taxon>Pterygota</taxon>
        <taxon>Neoptera</taxon>
        <taxon>Endopterygota</taxon>
        <taxon>Hymenoptera</taxon>
        <taxon>Apocrita</taxon>
        <taxon>Proctotrupomorpha</taxon>
        <taxon>Chalcidoidea</taxon>
        <taxon>Trichogrammatidae</taxon>
        <taxon>Trichogramma</taxon>
    </lineage>
</organism>
<evidence type="ECO:0000256" key="13">
    <source>
        <dbReference type="ARBA" id="ARBA00082988"/>
    </source>
</evidence>
<dbReference type="EC" id="3.2.2.21" evidence="4"/>
<dbReference type="AlphaFoldDB" id="A0ABD2X1W6"/>
<dbReference type="Gene3D" id="3.10.300.10">
    <property type="entry name" value="Methylpurine-DNA glycosylase (MPG)"/>
    <property type="match status" value="1"/>
</dbReference>
<dbReference type="CDD" id="cd00540">
    <property type="entry name" value="AAG"/>
    <property type="match status" value="1"/>
</dbReference>
<comment type="function">
    <text evidence="2">Hydrolysis of the deoxyribose N-glycosidic bond to excise 3-methyladenine, and 7-methylguanine from the damaged DNA polymer formed by alkylation lesions.</text>
</comment>